<name>A0ACC4AK86_POPAL</name>
<sequence length="73" mass="8280">MPSQSFLLVTELIFVLIVEKLNPTYPELSVCIWSEGPFRCVFVLLEASQALRFSSHTEIEGSRDHEILILKAS</sequence>
<reference evidence="1 2" key="1">
    <citation type="journal article" date="2024" name="Plant Biotechnol. J.">
        <title>Genome and CRISPR/Cas9 system of a widespread forest tree (Populus alba) in the world.</title>
        <authorList>
            <person name="Liu Y.J."/>
            <person name="Jiang P.F."/>
            <person name="Han X.M."/>
            <person name="Li X.Y."/>
            <person name="Wang H.M."/>
            <person name="Wang Y.J."/>
            <person name="Wang X.X."/>
            <person name="Zeng Q.Y."/>
        </authorList>
    </citation>
    <scope>NUCLEOTIDE SEQUENCE [LARGE SCALE GENOMIC DNA]</scope>
    <source>
        <strain evidence="2">cv. PAL-ZL1</strain>
    </source>
</reference>
<proteinExistence type="predicted"/>
<accession>A0ACC4AK86</accession>
<dbReference type="Proteomes" id="UP000309997">
    <property type="component" value="Unassembled WGS sequence"/>
</dbReference>
<evidence type="ECO:0000313" key="2">
    <source>
        <dbReference type="Proteomes" id="UP000309997"/>
    </source>
</evidence>
<evidence type="ECO:0000313" key="1">
    <source>
        <dbReference type="EMBL" id="KAL3566605.1"/>
    </source>
</evidence>
<dbReference type="EMBL" id="RCHU02000018">
    <property type="protein sequence ID" value="KAL3566605.1"/>
    <property type="molecule type" value="Genomic_DNA"/>
</dbReference>
<gene>
    <name evidence="1" type="ORF">D5086_032020</name>
</gene>
<protein>
    <submittedName>
        <fullName evidence="1">Uncharacterized protein</fullName>
    </submittedName>
</protein>
<comment type="caution">
    <text evidence="1">The sequence shown here is derived from an EMBL/GenBank/DDBJ whole genome shotgun (WGS) entry which is preliminary data.</text>
</comment>
<keyword evidence="2" id="KW-1185">Reference proteome</keyword>
<organism evidence="1 2">
    <name type="scientific">Populus alba</name>
    <name type="common">White poplar</name>
    <dbReference type="NCBI Taxonomy" id="43335"/>
    <lineage>
        <taxon>Eukaryota</taxon>
        <taxon>Viridiplantae</taxon>
        <taxon>Streptophyta</taxon>
        <taxon>Embryophyta</taxon>
        <taxon>Tracheophyta</taxon>
        <taxon>Spermatophyta</taxon>
        <taxon>Magnoliopsida</taxon>
        <taxon>eudicotyledons</taxon>
        <taxon>Gunneridae</taxon>
        <taxon>Pentapetalae</taxon>
        <taxon>rosids</taxon>
        <taxon>fabids</taxon>
        <taxon>Malpighiales</taxon>
        <taxon>Salicaceae</taxon>
        <taxon>Saliceae</taxon>
        <taxon>Populus</taxon>
    </lineage>
</organism>